<sequence length="94" mass="9954">MRTISGLLQIIGLLVIAIAGYWVWFVNWGPNPNDRVGTTVATLVPQQMREWGCGKLNQRFAAEAPTVCSPVATPNAPTPNSDPSAPAPNGGGRL</sequence>
<evidence type="ECO:0000313" key="3">
    <source>
        <dbReference type="EMBL" id="RXF67099.1"/>
    </source>
</evidence>
<name>A0A4Q0M357_9HYPH</name>
<keyword evidence="2" id="KW-0472">Membrane</keyword>
<dbReference type="EMBL" id="RYFI01000038">
    <property type="protein sequence ID" value="RXF67099.1"/>
    <property type="molecule type" value="Genomic_DNA"/>
</dbReference>
<feature type="region of interest" description="Disordered" evidence="1">
    <location>
        <begin position="69"/>
        <end position="94"/>
    </location>
</feature>
<keyword evidence="4" id="KW-1185">Reference proteome</keyword>
<gene>
    <name evidence="3" type="ORF">EK403_21795</name>
</gene>
<comment type="caution">
    <text evidence="3">The sequence shown here is derived from an EMBL/GenBank/DDBJ whole genome shotgun (WGS) entry which is preliminary data.</text>
</comment>
<proteinExistence type="predicted"/>
<feature type="transmembrane region" description="Helical" evidence="2">
    <location>
        <begin position="7"/>
        <end position="25"/>
    </location>
</feature>
<dbReference type="OrthoDB" id="8478544at2"/>
<keyword evidence="2" id="KW-0812">Transmembrane</keyword>
<evidence type="ECO:0000313" key="4">
    <source>
        <dbReference type="Proteomes" id="UP000289708"/>
    </source>
</evidence>
<evidence type="ECO:0000256" key="2">
    <source>
        <dbReference type="SAM" id="Phobius"/>
    </source>
</evidence>
<organism evidence="3 4">
    <name type="scientific">Hansschlegelia zhihuaiae</name>
    <dbReference type="NCBI Taxonomy" id="405005"/>
    <lineage>
        <taxon>Bacteria</taxon>
        <taxon>Pseudomonadati</taxon>
        <taxon>Pseudomonadota</taxon>
        <taxon>Alphaproteobacteria</taxon>
        <taxon>Hyphomicrobiales</taxon>
        <taxon>Methylopilaceae</taxon>
        <taxon>Hansschlegelia</taxon>
    </lineage>
</organism>
<accession>A0A4Q0M357</accession>
<dbReference type="RefSeq" id="WP_128779556.1">
    <property type="nucleotide sequence ID" value="NZ_RYFI01000038.1"/>
</dbReference>
<protein>
    <submittedName>
        <fullName evidence="3">Uncharacterized protein</fullName>
    </submittedName>
</protein>
<evidence type="ECO:0000256" key="1">
    <source>
        <dbReference type="SAM" id="MobiDB-lite"/>
    </source>
</evidence>
<dbReference type="Proteomes" id="UP000289708">
    <property type="component" value="Unassembled WGS sequence"/>
</dbReference>
<dbReference type="AlphaFoldDB" id="A0A4Q0M357"/>
<reference evidence="3 4" key="1">
    <citation type="submission" date="2018-12" db="EMBL/GenBank/DDBJ databases">
        <title>bacterium Hansschlegelia zhihuaiae S113.</title>
        <authorList>
            <person name="He J."/>
        </authorList>
    </citation>
    <scope>NUCLEOTIDE SEQUENCE [LARGE SCALE GENOMIC DNA]</scope>
    <source>
        <strain evidence="3 4">S 113</strain>
    </source>
</reference>
<keyword evidence="2" id="KW-1133">Transmembrane helix</keyword>